<dbReference type="EMBL" id="MFGM01000027">
    <property type="protein sequence ID" value="OGF36926.1"/>
    <property type="molecule type" value="Genomic_DNA"/>
</dbReference>
<dbReference type="InterPro" id="IPR008863">
    <property type="entry name" value="Toxic_anion-R_TelA"/>
</dbReference>
<accession>A0A1F5TE01</accession>
<evidence type="ECO:0000313" key="3">
    <source>
        <dbReference type="Proteomes" id="UP000178656"/>
    </source>
</evidence>
<comment type="similarity">
    <text evidence="1">Belongs to the TelA family.</text>
</comment>
<dbReference type="Pfam" id="PF05816">
    <property type="entry name" value="TelA"/>
    <property type="match status" value="1"/>
</dbReference>
<organism evidence="2 3">
    <name type="scientific">Candidatus Falkowbacteria bacterium RIFOXYC2_FULL_48_21</name>
    <dbReference type="NCBI Taxonomy" id="1798005"/>
    <lineage>
        <taxon>Bacteria</taxon>
        <taxon>Candidatus Falkowiibacteriota</taxon>
    </lineage>
</organism>
<evidence type="ECO:0000313" key="2">
    <source>
        <dbReference type="EMBL" id="OGF36926.1"/>
    </source>
</evidence>
<comment type="caution">
    <text evidence="2">The sequence shown here is derived from an EMBL/GenBank/DDBJ whole genome shotgun (WGS) entry which is preliminary data.</text>
</comment>
<dbReference type="AlphaFoldDB" id="A0A1F5TE01"/>
<dbReference type="Proteomes" id="UP000178656">
    <property type="component" value="Unassembled WGS sequence"/>
</dbReference>
<reference evidence="2 3" key="1">
    <citation type="journal article" date="2016" name="Nat. Commun.">
        <title>Thousands of microbial genomes shed light on interconnected biogeochemical processes in an aquifer system.</title>
        <authorList>
            <person name="Anantharaman K."/>
            <person name="Brown C.T."/>
            <person name="Hug L.A."/>
            <person name="Sharon I."/>
            <person name="Castelle C.J."/>
            <person name="Probst A.J."/>
            <person name="Thomas B.C."/>
            <person name="Singh A."/>
            <person name="Wilkins M.J."/>
            <person name="Karaoz U."/>
            <person name="Brodie E.L."/>
            <person name="Williams K.H."/>
            <person name="Hubbard S.S."/>
            <person name="Banfield J.F."/>
        </authorList>
    </citation>
    <scope>NUCLEOTIDE SEQUENCE [LARGE SCALE GENOMIC DNA]</scope>
</reference>
<dbReference type="PANTHER" id="PTHR38432">
    <property type="entry name" value="TELA-LIKE PROTEIN SAOUHSC_01408"/>
    <property type="match status" value="1"/>
</dbReference>
<sequence length="373" mass="41181">VYLPEVSAKLRGAADAQVANILAAAKGTIEDKQKMQLKIEQLGLKIQQDAASMNSEILDTKIKDFTTRLKNGKGTEGEEVAKALVDLRDQVEDLDPTRVDFKQGWARRIAKHIPFVGDKVANYFTRYQSAQTVIAEIFGNLEAGGEKLARNNVIARDMQVKMRTVMAQLEEVISLGQLMQKSVQAEIEKQDQNSEDCKFLKQEVLFTLQQRIVDLQQQLAVNQQGILTMAIIIGNNKELIRAINQAMTVTRNALSVAVATAIFLNDQEVILTKIQGINATTVAMMARNAKRLKTQGVDIQKQASSMALDMKTLESCYADIIGAMDDIASFREKAIVEQADNIIKLNELNGKARESIIKMEKGQAAKEAMGLGA</sequence>
<feature type="non-terminal residue" evidence="2">
    <location>
        <position position="1"/>
    </location>
</feature>
<name>A0A1F5TE01_9BACT</name>
<evidence type="ECO:0000256" key="1">
    <source>
        <dbReference type="ARBA" id="ARBA00005541"/>
    </source>
</evidence>
<proteinExistence type="inferred from homology"/>
<dbReference type="PANTHER" id="PTHR38432:SF1">
    <property type="entry name" value="TELA-LIKE PROTEIN SAOUHSC_01408"/>
    <property type="match status" value="1"/>
</dbReference>
<gene>
    <name evidence="2" type="ORF">A2482_02910</name>
</gene>
<evidence type="ECO:0008006" key="4">
    <source>
        <dbReference type="Google" id="ProtNLM"/>
    </source>
</evidence>
<protein>
    <recommendedName>
        <fullName evidence="4">Toxic anion resistance protein</fullName>
    </recommendedName>
</protein>